<dbReference type="CDD" id="cd00075">
    <property type="entry name" value="HATPase"/>
    <property type="match status" value="1"/>
</dbReference>
<dbReference type="InterPro" id="IPR050428">
    <property type="entry name" value="TCS_sensor_his_kinase"/>
</dbReference>
<dbReference type="GO" id="GO:0000155">
    <property type="term" value="F:phosphorelay sensor kinase activity"/>
    <property type="evidence" value="ECO:0007669"/>
    <property type="project" value="InterPro"/>
</dbReference>
<dbReference type="Pfam" id="PF02518">
    <property type="entry name" value="HATPase_c"/>
    <property type="match status" value="1"/>
</dbReference>
<evidence type="ECO:0000256" key="11">
    <source>
        <dbReference type="SAM" id="MobiDB-lite"/>
    </source>
</evidence>
<dbReference type="SUPFAM" id="SSF55874">
    <property type="entry name" value="ATPase domain of HSP90 chaperone/DNA topoisomerase II/histidine kinase"/>
    <property type="match status" value="1"/>
</dbReference>
<feature type="region of interest" description="Disordered" evidence="11">
    <location>
        <begin position="55"/>
        <end position="83"/>
    </location>
</feature>
<dbReference type="Gene3D" id="3.30.565.10">
    <property type="entry name" value="Histidine kinase-like ATPase, C-terminal domain"/>
    <property type="match status" value="1"/>
</dbReference>
<keyword evidence="4" id="KW-0597">Phosphoprotein</keyword>
<dbReference type="InterPro" id="IPR036890">
    <property type="entry name" value="HATPase_C_sf"/>
</dbReference>
<dbReference type="Gene3D" id="1.10.287.130">
    <property type="match status" value="1"/>
</dbReference>
<sequence>MRPRLRRVLPAGIGARLSVVVVCLTTVCLIVFGGAGAMLLHRHLLQEVDTRLHTILDAPSGGGPPPAQAGSEEGTRPPPFPTDLRRLTVDTDGEVVDVVGRTGSDEAVPDLGALGLQELRARAGEPFTVPGSAGESQWRVVTEPLADGTVAVAAQSLAEVDGTLTQLLLIEAGVGTVLLGLLGVAARATVRLGLRPLHRIETTAQAIAAGDLDLRIPDQDAATETGRLGAALNAMLSGLSRAVRERDHSVAVTRRFVADASHELRTPLSSIRGFAELYRQGRARGVVAEDAKADRWMSRIEDEAGHMAGLVDDLLLLARFDETPHLEKAEIDLGEVAREVAAGVRVRAPGTSVEVAAPGAVPVVGDPDRLRQVLENLVGNAVEHTSAGTPVRVSVRTADAPPPAGAASAGALPPGTARTAVAEVRDEGPGIPADRLPHVFDRFFRVDESRSCGGAGLGLSISAAFVAAHDGLLTVASERGRGTAFTLVLPAG</sequence>
<evidence type="ECO:0000313" key="15">
    <source>
        <dbReference type="EMBL" id="MBB4931280.1"/>
    </source>
</evidence>
<comment type="catalytic activity">
    <reaction evidence="1">
        <text>ATP + protein L-histidine = ADP + protein N-phospho-L-histidine.</text>
        <dbReference type="EC" id="2.7.13.3"/>
    </reaction>
</comment>
<dbReference type="Gene3D" id="6.10.340.10">
    <property type="match status" value="1"/>
</dbReference>
<evidence type="ECO:0000259" key="14">
    <source>
        <dbReference type="PROSITE" id="PS50885"/>
    </source>
</evidence>
<evidence type="ECO:0000256" key="8">
    <source>
        <dbReference type="ARBA" id="ARBA00022989"/>
    </source>
</evidence>
<gene>
    <name evidence="15" type="ORF">F4561_002100</name>
</gene>
<keyword evidence="16" id="KW-1185">Reference proteome</keyword>
<dbReference type="GO" id="GO:0005886">
    <property type="term" value="C:plasma membrane"/>
    <property type="evidence" value="ECO:0007669"/>
    <property type="project" value="UniProtKB-SubCell"/>
</dbReference>
<evidence type="ECO:0000256" key="10">
    <source>
        <dbReference type="ARBA" id="ARBA00023136"/>
    </source>
</evidence>
<protein>
    <recommendedName>
        <fullName evidence="3">histidine kinase</fullName>
        <ecNumber evidence="3">2.7.13.3</ecNumber>
    </recommendedName>
</protein>
<dbReference type="PANTHER" id="PTHR45436">
    <property type="entry name" value="SENSOR HISTIDINE KINASE YKOH"/>
    <property type="match status" value="1"/>
</dbReference>
<keyword evidence="10 12" id="KW-0472">Membrane</keyword>
<dbReference type="PANTHER" id="PTHR45436:SF5">
    <property type="entry name" value="SENSOR HISTIDINE KINASE TRCS"/>
    <property type="match status" value="1"/>
</dbReference>
<dbReference type="Pfam" id="PF00512">
    <property type="entry name" value="HisKA"/>
    <property type="match status" value="1"/>
</dbReference>
<comment type="subcellular location">
    <subcellularLocation>
        <location evidence="2">Cell membrane</location>
    </subcellularLocation>
</comment>
<dbReference type="EC" id="2.7.13.3" evidence="3"/>
<dbReference type="Proteomes" id="UP000523007">
    <property type="component" value="Unassembled WGS sequence"/>
</dbReference>
<dbReference type="SMART" id="SM00387">
    <property type="entry name" value="HATPase_c"/>
    <property type="match status" value="1"/>
</dbReference>
<evidence type="ECO:0000256" key="6">
    <source>
        <dbReference type="ARBA" id="ARBA00022692"/>
    </source>
</evidence>
<evidence type="ECO:0000256" key="3">
    <source>
        <dbReference type="ARBA" id="ARBA00012438"/>
    </source>
</evidence>
<keyword evidence="8 12" id="KW-1133">Transmembrane helix</keyword>
<dbReference type="InterPro" id="IPR003594">
    <property type="entry name" value="HATPase_dom"/>
</dbReference>
<evidence type="ECO:0000259" key="13">
    <source>
        <dbReference type="PROSITE" id="PS50109"/>
    </source>
</evidence>
<evidence type="ECO:0000256" key="1">
    <source>
        <dbReference type="ARBA" id="ARBA00000085"/>
    </source>
</evidence>
<feature type="domain" description="HAMP" evidence="14">
    <location>
        <begin position="191"/>
        <end position="244"/>
    </location>
</feature>
<feature type="domain" description="Histidine kinase" evidence="13">
    <location>
        <begin position="259"/>
        <end position="492"/>
    </location>
</feature>
<accession>A0A7W7RG59</accession>
<dbReference type="AlphaFoldDB" id="A0A7W7RG59"/>
<dbReference type="SMART" id="SM00388">
    <property type="entry name" value="HisKA"/>
    <property type="match status" value="1"/>
</dbReference>
<dbReference type="SUPFAM" id="SSF158472">
    <property type="entry name" value="HAMP domain-like"/>
    <property type="match status" value="1"/>
</dbReference>
<dbReference type="InterPro" id="IPR005467">
    <property type="entry name" value="His_kinase_dom"/>
</dbReference>
<dbReference type="PROSITE" id="PS50109">
    <property type="entry name" value="HIS_KIN"/>
    <property type="match status" value="1"/>
</dbReference>
<dbReference type="EMBL" id="JACHJT010000001">
    <property type="protein sequence ID" value="MBB4931280.1"/>
    <property type="molecule type" value="Genomic_DNA"/>
</dbReference>
<keyword evidence="5 15" id="KW-0808">Transferase</keyword>
<keyword evidence="9" id="KW-0902">Two-component regulatory system</keyword>
<dbReference type="InterPro" id="IPR036097">
    <property type="entry name" value="HisK_dim/P_sf"/>
</dbReference>
<evidence type="ECO:0000256" key="2">
    <source>
        <dbReference type="ARBA" id="ARBA00004236"/>
    </source>
</evidence>
<evidence type="ECO:0000256" key="12">
    <source>
        <dbReference type="SAM" id="Phobius"/>
    </source>
</evidence>
<dbReference type="RefSeq" id="WP_312885210.1">
    <property type="nucleotide sequence ID" value="NZ_JACHJT010000001.1"/>
</dbReference>
<evidence type="ECO:0000256" key="9">
    <source>
        <dbReference type="ARBA" id="ARBA00023012"/>
    </source>
</evidence>
<dbReference type="CDD" id="cd00082">
    <property type="entry name" value="HisKA"/>
    <property type="match status" value="1"/>
</dbReference>
<dbReference type="PRINTS" id="PR00344">
    <property type="entry name" value="BCTRLSENSOR"/>
</dbReference>
<dbReference type="SUPFAM" id="SSF47384">
    <property type="entry name" value="Homodimeric domain of signal transducing histidine kinase"/>
    <property type="match status" value="1"/>
</dbReference>
<evidence type="ECO:0000256" key="4">
    <source>
        <dbReference type="ARBA" id="ARBA00022553"/>
    </source>
</evidence>
<reference evidence="15 16" key="1">
    <citation type="submission" date="2020-08" db="EMBL/GenBank/DDBJ databases">
        <title>Sequencing the genomes of 1000 actinobacteria strains.</title>
        <authorList>
            <person name="Klenk H.-P."/>
        </authorList>
    </citation>
    <scope>NUCLEOTIDE SEQUENCE [LARGE SCALE GENOMIC DNA]</scope>
    <source>
        <strain evidence="15 16">DSM 102030</strain>
    </source>
</reference>
<dbReference type="Pfam" id="PF00672">
    <property type="entry name" value="HAMP"/>
    <property type="match status" value="1"/>
</dbReference>
<dbReference type="PROSITE" id="PS50885">
    <property type="entry name" value="HAMP"/>
    <property type="match status" value="1"/>
</dbReference>
<evidence type="ECO:0000256" key="7">
    <source>
        <dbReference type="ARBA" id="ARBA00022777"/>
    </source>
</evidence>
<dbReference type="InterPro" id="IPR003660">
    <property type="entry name" value="HAMP_dom"/>
</dbReference>
<name>A0A7W7RG59_9ACTN</name>
<dbReference type="CDD" id="cd06225">
    <property type="entry name" value="HAMP"/>
    <property type="match status" value="1"/>
</dbReference>
<organism evidence="15 16">
    <name type="scientific">Lipingzhangella halophila</name>
    <dbReference type="NCBI Taxonomy" id="1783352"/>
    <lineage>
        <taxon>Bacteria</taxon>
        <taxon>Bacillati</taxon>
        <taxon>Actinomycetota</taxon>
        <taxon>Actinomycetes</taxon>
        <taxon>Streptosporangiales</taxon>
        <taxon>Nocardiopsidaceae</taxon>
        <taxon>Lipingzhangella</taxon>
    </lineage>
</organism>
<keyword evidence="7 15" id="KW-0418">Kinase</keyword>
<keyword evidence="6 12" id="KW-0812">Transmembrane</keyword>
<comment type="caution">
    <text evidence="15">The sequence shown here is derived from an EMBL/GenBank/DDBJ whole genome shotgun (WGS) entry which is preliminary data.</text>
</comment>
<evidence type="ECO:0000256" key="5">
    <source>
        <dbReference type="ARBA" id="ARBA00022679"/>
    </source>
</evidence>
<evidence type="ECO:0000313" key="16">
    <source>
        <dbReference type="Proteomes" id="UP000523007"/>
    </source>
</evidence>
<dbReference type="InterPro" id="IPR004358">
    <property type="entry name" value="Sig_transdc_His_kin-like_C"/>
</dbReference>
<dbReference type="InterPro" id="IPR003661">
    <property type="entry name" value="HisK_dim/P_dom"/>
</dbReference>
<dbReference type="SMART" id="SM00304">
    <property type="entry name" value="HAMP"/>
    <property type="match status" value="1"/>
</dbReference>
<proteinExistence type="predicted"/>
<dbReference type="FunFam" id="1.10.287.130:FF:000001">
    <property type="entry name" value="Two-component sensor histidine kinase"/>
    <property type="match status" value="1"/>
</dbReference>
<feature type="transmembrane region" description="Helical" evidence="12">
    <location>
        <begin position="20"/>
        <end position="40"/>
    </location>
</feature>